<evidence type="ECO:0000313" key="1">
    <source>
        <dbReference type="EMBL" id="UZD40121.1"/>
    </source>
</evidence>
<accession>A0AA47A201</accession>
<dbReference type="RefSeq" id="WP_034575949.1">
    <property type="nucleotide sequence ID" value="NZ_CP110228.1"/>
</dbReference>
<protein>
    <submittedName>
        <fullName evidence="1">Uncharacterized protein</fullName>
    </submittedName>
</protein>
<dbReference type="AlphaFoldDB" id="A0AA47A201"/>
<name>A0AA47A201_CAPOC</name>
<reference evidence="1" key="1">
    <citation type="submission" date="2022-10" db="EMBL/GenBank/DDBJ databases">
        <title>Complete genome sequence of Capnocytophaga ochracea KCOM 2812 isolated from actinomycosis lesion.</title>
        <authorList>
            <person name="Kook J.-K."/>
            <person name="Park S.-N."/>
            <person name="Lim Y.K."/>
        </authorList>
    </citation>
    <scope>NUCLEOTIDE SEQUENCE</scope>
    <source>
        <strain evidence="1">KCOM 28121</strain>
    </source>
</reference>
<dbReference type="Proteomes" id="UP001163262">
    <property type="component" value="Chromosome"/>
</dbReference>
<organism evidence="1 2">
    <name type="scientific">Capnocytophaga ochracea</name>
    <dbReference type="NCBI Taxonomy" id="1018"/>
    <lineage>
        <taxon>Bacteria</taxon>
        <taxon>Pseudomonadati</taxon>
        <taxon>Bacteroidota</taxon>
        <taxon>Flavobacteriia</taxon>
        <taxon>Flavobacteriales</taxon>
        <taxon>Flavobacteriaceae</taxon>
        <taxon>Capnocytophaga</taxon>
    </lineage>
</organism>
<evidence type="ECO:0000313" key="2">
    <source>
        <dbReference type="Proteomes" id="UP001163262"/>
    </source>
</evidence>
<sequence length="168" mass="19006">MIGFEVIINKKSLVGGIQEGITSVIVDRLLLDARNELTISFGGYDTKTNNSIHWLKKELFIGDRITIKVIEVMDNISIPFEIESYRETNSKLTSNISLWLFVKGEVIHANIAKGSIHLIATVLNEKNKSEIELDFIIVEYIDNEDTPKKHCYKNTLVLGDALTIEVKE</sequence>
<dbReference type="EMBL" id="CP110230">
    <property type="protein sequence ID" value="UZD40121.1"/>
    <property type="molecule type" value="Genomic_DNA"/>
</dbReference>
<proteinExistence type="predicted"/>
<gene>
    <name evidence="1" type="ORF">OL231_08000</name>
</gene>